<evidence type="ECO:0000256" key="1">
    <source>
        <dbReference type="ARBA" id="ARBA00004123"/>
    </source>
</evidence>
<keyword evidence="5" id="KW-0862">Zinc</keyword>
<reference evidence="11" key="1">
    <citation type="submission" date="2019-12" db="UniProtKB">
        <authorList>
            <consortium name="WormBaseParasite"/>
        </authorList>
    </citation>
    <scope>IDENTIFICATION</scope>
</reference>
<dbReference type="PANTHER" id="PTHR24392">
    <property type="entry name" value="ZINC FINGER PROTEIN"/>
    <property type="match status" value="1"/>
</dbReference>
<dbReference type="SMART" id="SM00355">
    <property type="entry name" value="ZnF_C2H2"/>
    <property type="match status" value="5"/>
</dbReference>
<keyword evidence="2" id="KW-0479">Metal-binding</keyword>
<sequence length="647" mass="73133">MRKVESQDAFRLPTPQSTEVASDLQHRYLRHSMTESALLADRVTTRLGQRRSNAGGTSTSAVNQDLVSSRKRELRNCGERNANRRKNSKDVKRAKFEAWHQERLNKISVIGKKGNPNGQDEESSKPTSVGQAERVSAKLPLLVHCLSSGPNTLSVTNADESGESRPTSSGSSHSSWAPSLSKSTESSTADGVRHNDASFYPYICCVVCKHWICARNRFIHIESHMQYRPYKCSLCEYSNRKEIFIQTHLRKFHEDANGKAIFAPDAAIEKQVWELANESLQHTSRVISRSKIHQNEDSGKRKGIIRRMIVNSRRRAHFRDSLHVLTRESEEQCSVCGSYTRRTAFALGDHVRCHVANAAYRCAMANCQFSHFSRTFVYKHMKETHRLRERLQDPLSGNETLLHQFLRTCQKCFPSFYVRSKLDRMRNRYRCKNHSKETGSLPSPPVENCTESKGRSVDIASDRCIGCTEELRLFVDDFVGGCCCCLDEEKCSLAAMGSVVCRQCLKSVPGILAVLESHALSHVVPLPLKCCHCNFATSKWSLACSHLLETHKPSGEAVSKGASAARPNVVDNPVTLLDHTQQHVTLRRYGCVYCTTISTNDTKALKVHMAQSHITFPLVIQKLHDNQQTLRERMRVRHVCFPEANHR</sequence>
<feature type="domain" description="C2H2-type" evidence="9">
    <location>
        <begin position="528"/>
        <end position="551"/>
    </location>
</feature>
<name>A0A5S6QHL7_TRIMR</name>
<evidence type="ECO:0000256" key="5">
    <source>
        <dbReference type="ARBA" id="ARBA00022833"/>
    </source>
</evidence>
<dbReference type="STRING" id="70415.A0A5S6QHL7"/>
<dbReference type="Proteomes" id="UP000046395">
    <property type="component" value="Unassembled WGS sequence"/>
</dbReference>
<keyword evidence="4" id="KW-0863">Zinc-finger</keyword>
<evidence type="ECO:0000313" key="10">
    <source>
        <dbReference type="Proteomes" id="UP000046395"/>
    </source>
</evidence>
<feature type="compositionally biased region" description="Basic and acidic residues" evidence="8">
    <location>
        <begin position="68"/>
        <end position="105"/>
    </location>
</feature>
<feature type="region of interest" description="Disordered" evidence="8">
    <location>
        <begin position="1"/>
        <end position="21"/>
    </location>
</feature>
<feature type="domain" description="C2H2-type" evidence="9">
    <location>
        <begin position="589"/>
        <end position="613"/>
    </location>
</feature>
<dbReference type="GO" id="GO:0005634">
    <property type="term" value="C:nucleus"/>
    <property type="evidence" value="ECO:0007669"/>
    <property type="project" value="UniProtKB-SubCell"/>
</dbReference>
<accession>A0A5S6QHL7</accession>
<evidence type="ECO:0000256" key="6">
    <source>
        <dbReference type="ARBA" id="ARBA00023125"/>
    </source>
</evidence>
<evidence type="ECO:0000256" key="7">
    <source>
        <dbReference type="ARBA" id="ARBA00023242"/>
    </source>
</evidence>
<protein>
    <submittedName>
        <fullName evidence="11">C2H2-type domain-containing protein</fullName>
    </submittedName>
</protein>
<feature type="domain" description="C2H2-type" evidence="9">
    <location>
        <begin position="360"/>
        <end position="385"/>
    </location>
</feature>
<evidence type="ECO:0000259" key="9">
    <source>
        <dbReference type="SMART" id="SM00355"/>
    </source>
</evidence>
<dbReference type="GO" id="GO:0003677">
    <property type="term" value="F:DNA binding"/>
    <property type="evidence" value="ECO:0007669"/>
    <property type="project" value="UniProtKB-KW"/>
</dbReference>
<evidence type="ECO:0000256" key="4">
    <source>
        <dbReference type="ARBA" id="ARBA00022771"/>
    </source>
</evidence>
<dbReference type="GO" id="GO:0008270">
    <property type="term" value="F:zinc ion binding"/>
    <property type="evidence" value="ECO:0007669"/>
    <property type="project" value="UniProtKB-KW"/>
</dbReference>
<evidence type="ECO:0000256" key="3">
    <source>
        <dbReference type="ARBA" id="ARBA00022737"/>
    </source>
</evidence>
<feature type="domain" description="C2H2-type" evidence="9">
    <location>
        <begin position="230"/>
        <end position="253"/>
    </location>
</feature>
<evidence type="ECO:0000256" key="2">
    <source>
        <dbReference type="ARBA" id="ARBA00022723"/>
    </source>
</evidence>
<dbReference type="InterPro" id="IPR013087">
    <property type="entry name" value="Znf_C2H2_type"/>
</dbReference>
<feature type="compositionally biased region" description="Low complexity" evidence="8">
    <location>
        <begin position="164"/>
        <end position="183"/>
    </location>
</feature>
<feature type="region of interest" description="Disordered" evidence="8">
    <location>
        <begin position="154"/>
        <end position="190"/>
    </location>
</feature>
<feature type="compositionally biased region" description="Polar residues" evidence="8">
    <location>
        <begin position="48"/>
        <end position="67"/>
    </location>
</feature>
<feature type="domain" description="C2H2-type" evidence="9">
    <location>
        <begin position="331"/>
        <end position="354"/>
    </location>
</feature>
<keyword evidence="3" id="KW-0677">Repeat</keyword>
<keyword evidence="10" id="KW-1185">Reference proteome</keyword>
<feature type="region of interest" description="Disordered" evidence="8">
    <location>
        <begin position="48"/>
        <end position="133"/>
    </location>
</feature>
<evidence type="ECO:0000256" key="8">
    <source>
        <dbReference type="SAM" id="MobiDB-lite"/>
    </source>
</evidence>
<dbReference type="AlphaFoldDB" id="A0A5S6QHL7"/>
<organism evidence="10 11">
    <name type="scientific">Trichuris muris</name>
    <name type="common">Mouse whipworm</name>
    <dbReference type="NCBI Taxonomy" id="70415"/>
    <lineage>
        <taxon>Eukaryota</taxon>
        <taxon>Metazoa</taxon>
        <taxon>Ecdysozoa</taxon>
        <taxon>Nematoda</taxon>
        <taxon>Enoplea</taxon>
        <taxon>Dorylaimia</taxon>
        <taxon>Trichinellida</taxon>
        <taxon>Trichuridae</taxon>
        <taxon>Trichuris</taxon>
    </lineage>
</organism>
<dbReference type="WBParaSite" id="TMUE_2000006901.1">
    <property type="protein sequence ID" value="TMUE_2000006901.1"/>
    <property type="gene ID" value="WBGene00287229"/>
</dbReference>
<keyword evidence="6" id="KW-0238">DNA-binding</keyword>
<comment type="subcellular location">
    <subcellularLocation>
        <location evidence="1">Nucleus</location>
    </subcellularLocation>
</comment>
<proteinExistence type="predicted"/>
<evidence type="ECO:0000313" key="11">
    <source>
        <dbReference type="WBParaSite" id="TMUE_2000006901.1"/>
    </source>
</evidence>
<dbReference type="PANTHER" id="PTHR24392:SF31">
    <property type="entry name" value="C2H2-TYPE DOMAIN-CONTAINING PROTEIN"/>
    <property type="match status" value="1"/>
</dbReference>
<keyword evidence="7" id="KW-0539">Nucleus</keyword>